<evidence type="ECO:0000256" key="5">
    <source>
        <dbReference type="SAM" id="MobiDB-lite"/>
    </source>
</evidence>
<reference evidence="8 9" key="1">
    <citation type="submission" date="2018-07" db="EMBL/GenBank/DDBJ databases">
        <title>Venubactetium sediminum gen. nov., sp. nov., isolated from a marine solar saltern.</title>
        <authorList>
            <person name="Wang S."/>
        </authorList>
    </citation>
    <scope>NUCLEOTIDE SEQUENCE [LARGE SCALE GENOMIC DNA]</scope>
    <source>
        <strain evidence="8 9">WD2A32</strain>
    </source>
</reference>
<feature type="transmembrane region" description="Helical" evidence="6">
    <location>
        <begin position="220"/>
        <end position="248"/>
    </location>
</feature>
<dbReference type="Pfam" id="PF04932">
    <property type="entry name" value="Wzy_C"/>
    <property type="match status" value="1"/>
</dbReference>
<organism evidence="8 9">
    <name type="scientific">Ferruginivarius sediminum</name>
    <dbReference type="NCBI Taxonomy" id="2661937"/>
    <lineage>
        <taxon>Bacteria</taxon>
        <taxon>Pseudomonadati</taxon>
        <taxon>Pseudomonadota</taxon>
        <taxon>Alphaproteobacteria</taxon>
        <taxon>Rhodospirillales</taxon>
        <taxon>Rhodospirillaceae</taxon>
        <taxon>Ferruginivarius</taxon>
    </lineage>
</organism>
<feature type="transmembrane region" description="Helical" evidence="6">
    <location>
        <begin position="132"/>
        <end position="149"/>
    </location>
</feature>
<feature type="transmembrane region" description="Helical" evidence="6">
    <location>
        <begin position="105"/>
        <end position="123"/>
    </location>
</feature>
<protein>
    <submittedName>
        <fullName evidence="8">O-antigen ligase domain-containing protein</fullName>
    </submittedName>
</protein>
<comment type="caution">
    <text evidence="8">The sequence shown here is derived from an EMBL/GenBank/DDBJ whole genome shotgun (WGS) entry which is preliminary data.</text>
</comment>
<evidence type="ECO:0000256" key="4">
    <source>
        <dbReference type="ARBA" id="ARBA00023136"/>
    </source>
</evidence>
<evidence type="ECO:0000256" key="2">
    <source>
        <dbReference type="ARBA" id="ARBA00022692"/>
    </source>
</evidence>
<gene>
    <name evidence="8" type="ORF">DRB17_08610</name>
</gene>
<dbReference type="GO" id="GO:0016020">
    <property type="term" value="C:membrane"/>
    <property type="evidence" value="ECO:0007669"/>
    <property type="project" value="UniProtKB-SubCell"/>
</dbReference>
<feature type="transmembrane region" description="Helical" evidence="6">
    <location>
        <begin position="50"/>
        <end position="67"/>
    </location>
</feature>
<evidence type="ECO:0000256" key="6">
    <source>
        <dbReference type="SAM" id="Phobius"/>
    </source>
</evidence>
<dbReference type="Proteomes" id="UP000253941">
    <property type="component" value="Unassembled WGS sequence"/>
</dbReference>
<feature type="transmembrane region" description="Helical" evidence="6">
    <location>
        <begin position="25"/>
        <end position="44"/>
    </location>
</feature>
<dbReference type="AlphaFoldDB" id="A0A369TBQ8"/>
<dbReference type="PANTHER" id="PTHR37422">
    <property type="entry name" value="TEICHURONIC ACID BIOSYNTHESIS PROTEIN TUAE"/>
    <property type="match status" value="1"/>
</dbReference>
<evidence type="ECO:0000313" key="9">
    <source>
        <dbReference type="Proteomes" id="UP000253941"/>
    </source>
</evidence>
<feature type="transmembrane region" description="Helical" evidence="6">
    <location>
        <begin position="254"/>
        <end position="273"/>
    </location>
</feature>
<feature type="domain" description="O-antigen ligase-related" evidence="7">
    <location>
        <begin position="218"/>
        <end position="350"/>
    </location>
</feature>
<dbReference type="EMBL" id="QPMH01000006">
    <property type="protein sequence ID" value="RDD62282.1"/>
    <property type="molecule type" value="Genomic_DNA"/>
</dbReference>
<dbReference type="InterPro" id="IPR051533">
    <property type="entry name" value="WaaL-like"/>
</dbReference>
<name>A0A369TBQ8_9PROT</name>
<feature type="region of interest" description="Disordered" evidence="5">
    <location>
        <begin position="419"/>
        <end position="446"/>
    </location>
</feature>
<sequence length="446" mass="50345">MSVIAQPGTAKRSGRTRTARKSKGVAVALFFIVTLLIPIEWSIGPLHLPPYRMVLLVLTLPCIALLFSGTKGRVRTVDVLLLLHGLWVCLALMAVHGVSKGVEAGGIYFVQAYGSYAIARCFIRTPEDFRRVFRFLLIVVAMTIPFALYESVTGKHLILDTLRQFVPVFTPALKDQRMGLYRAVVVFEHQILYGVFCASILGIVFFIARGGKRLTRAAIPIAATFFSLSSGPIVAVFCQVAIIAWHYLTRRIAMRWWLLSGVVAFMYIAVDILSNRTPVQVFISYLTLNPRSAWNRIHIWNFGTEEIARHPIFGIGQNEWINAPWMSQSMDNFWLFVAVRYGLPGFILLVLAFAALFIPLMRLKPVDRLIGDYRLGWIISMIGLIIAGGTVHYWKNIFCLMMLIFGSAVWMLDYRPERRPEEKNPATPHAVDTGGSMTPGRRRRRP</sequence>
<keyword evidence="8" id="KW-0436">Ligase</keyword>
<feature type="transmembrane region" description="Helical" evidence="6">
    <location>
        <begin position="191"/>
        <end position="208"/>
    </location>
</feature>
<dbReference type="InterPro" id="IPR007016">
    <property type="entry name" value="O-antigen_ligase-rel_domated"/>
</dbReference>
<feature type="transmembrane region" description="Helical" evidence="6">
    <location>
        <begin position="377"/>
        <end position="410"/>
    </location>
</feature>
<evidence type="ECO:0000259" key="7">
    <source>
        <dbReference type="Pfam" id="PF04932"/>
    </source>
</evidence>
<proteinExistence type="predicted"/>
<evidence type="ECO:0000256" key="1">
    <source>
        <dbReference type="ARBA" id="ARBA00004141"/>
    </source>
</evidence>
<feature type="transmembrane region" description="Helical" evidence="6">
    <location>
        <begin position="79"/>
        <end position="99"/>
    </location>
</feature>
<dbReference type="PANTHER" id="PTHR37422:SF13">
    <property type="entry name" value="LIPOPOLYSACCHARIDE BIOSYNTHESIS PROTEIN PA4999-RELATED"/>
    <property type="match status" value="1"/>
</dbReference>
<evidence type="ECO:0000256" key="3">
    <source>
        <dbReference type="ARBA" id="ARBA00022989"/>
    </source>
</evidence>
<feature type="transmembrane region" description="Helical" evidence="6">
    <location>
        <begin position="333"/>
        <end position="357"/>
    </location>
</feature>
<keyword evidence="2 6" id="KW-0812">Transmembrane</keyword>
<comment type="subcellular location">
    <subcellularLocation>
        <location evidence="1">Membrane</location>
        <topology evidence="1">Multi-pass membrane protein</topology>
    </subcellularLocation>
</comment>
<evidence type="ECO:0000313" key="8">
    <source>
        <dbReference type="EMBL" id="RDD62282.1"/>
    </source>
</evidence>
<keyword evidence="9" id="KW-1185">Reference proteome</keyword>
<keyword evidence="3 6" id="KW-1133">Transmembrane helix</keyword>
<accession>A0A369TBQ8</accession>
<dbReference type="GO" id="GO:0016874">
    <property type="term" value="F:ligase activity"/>
    <property type="evidence" value="ECO:0007669"/>
    <property type="project" value="UniProtKB-KW"/>
</dbReference>
<dbReference type="RefSeq" id="WP_114581795.1">
    <property type="nucleotide sequence ID" value="NZ_QPMH01000006.1"/>
</dbReference>
<keyword evidence="4 6" id="KW-0472">Membrane</keyword>